<comment type="caution">
    <text evidence="1">The sequence shown here is derived from an EMBL/GenBank/DDBJ whole genome shotgun (WGS) entry which is preliminary data.</text>
</comment>
<evidence type="ECO:0000313" key="2">
    <source>
        <dbReference type="Proteomes" id="UP000499080"/>
    </source>
</evidence>
<dbReference type="OrthoDB" id="416437at2759"/>
<proteinExistence type="predicted"/>
<name>A0A4Y2JA59_ARAVE</name>
<protein>
    <recommendedName>
        <fullName evidence="3">Endonuclease/exonuclease/phosphatase domain-containing protein</fullName>
    </recommendedName>
</protein>
<evidence type="ECO:0008006" key="3">
    <source>
        <dbReference type="Google" id="ProtNLM"/>
    </source>
</evidence>
<keyword evidence="2" id="KW-1185">Reference proteome</keyword>
<dbReference type="AlphaFoldDB" id="A0A4Y2JA59"/>
<accession>A0A4Y2JA59</accession>
<dbReference type="SUPFAM" id="SSF56219">
    <property type="entry name" value="DNase I-like"/>
    <property type="match status" value="1"/>
</dbReference>
<organism evidence="1 2">
    <name type="scientific">Araneus ventricosus</name>
    <name type="common">Orbweaver spider</name>
    <name type="synonym">Epeira ventricosa</name>
    <dbReference type="NCBI Taxonomy" id="182803"/>
    <lineage>
        <taxon>Eukaryota</taxon>
        <taxon>Metazoa</taxon>
        <taxon>Ecdysozoa</taxon>
        <taxon>Arthropoda</taxon>
        <taxon>Chelicerata</taxon>
        <taxon>Arachnida</taxon>
        <taxon>Araneae</taxon>
        <taxon>Araneomorphae</taxon>
        <taxon>Entelegynae</taxon>
        <taxon>Araneoidea</taxon>
        <taxon>Araneidae</taxon>
        <taxon>Araneus</taxon>
    </lineage>
</organism>
<gene>
    <name evidence="1" type="ORF">AVEN_93657_1</name>
</gene>
<dbReference type="Proteomes" id="UP000499080">
    <property type="component" value="Unassembled WGS sequence"/>
</dbReference>
<dbReference type="InterPro" id="IPR036691">
    <property type="entry name" value="Endo/exonu/phosph_ase_sf"/>
</dbReference>
<reference evidence="1 2" key="1">
    <citation type="journal article" date="2019" name="Sci. Rep.">
        <title>Orb-weaving spider Araneus ventricosus genome elucidates the spidroin gene catalogue.</title>
        <authorList>
            <person name="Kono N."/>
            <person name="Nakamura H."/>
            <person name="Ohtoshi R."/>
            <person name="Moran D.A.P."/>
            <person name="Shinohara A."/>
            <person name="Yoshida Y."/>
            <person name="Fujiwara M."/>
            <person name="Mori M."/>
            <person name="Tomita M."/>
            <person name="Arakawa K."/>
        </authorList>
    </citation>
    <scope>NUCLEOTIDE SEQUENCE [LARGE SCALE GENOMIC DNA]</scope>
</reference>
<dbReference type="Gene3D" id="3.60.10.10">
    <property type="entry name" value="Endonuclease/exonuclease/phosphatase"/>
    <property type="match status" value="1"/>
</dbReference>
<dbReference type="EMBL" id="BGPR01003313">
    <property type="protein sequence ID" value="GBM86429.1"/>
    <property type="molecule type" value="Genomic_DNA"/>
</dbReference>
<evidence type="ECO:0000313" key="1">
    <source>
        <dbReference type="EMBL" id="GBM86429.1"/>
    </source>
</evidence>
<sequence length="207" mass="23948">MYEIWLYEDEVINVEGFELEAFMRIKNDEQERKAIGVAIYRNLNSVADCTPMHFTVNNKRRLQDIGSGDICMTDITINGQSRCKLSSVYILPGVDPSHLKMLLFSALIKYSETSLLIDEEFHIDKDVLIIVMGDFNVDVKRNEKEFGFIKKHFDMNMVTTNYPSTLGNSYIDSTFTRNISPELLNYVCFFSYHRPDPTQDCNISTHD</sequence>